<dbReference type="AlphaFoldDB" id="A0A392RX85"/>
<name>A0A392RX85_9FABA</name>
<proteinExistence type="predicted"/>
<reference evidence="1 2" key="1">
    <citation type="journal article" date="2018" name="Front. Plant Sci.">
        <title>Red Clover (Trifolium pratense) and Zigzag Clover (T. medium) - A Picture of Genomic Similarities and Differences.</title>
        <authorList>
            <person name="Dluhosova J."/>
            <person name="Istvanek J."/>
            <person name="Nedelnik J."/>
            <person name="Repkova J."/>
        </authorList>
    </citation>
    <scope>NUCLEOTIDE SEQUENCE [LARGE SCALE GENOMIC DNA]</scope>
    <source>
        <strain evidence="2">cv. 10/8</strain>
        <tissue evidence="1">Leaf</tissue>
    </source>
</reference>
<accession>A0A392RX85</accession>
<keyword evidence="2" id="KW-1185">Reference proteome</keyword>
<dbReference type="Proteomes" id="UP000265520">
    <property type="component" value="Unassembled WGS sequence"/>
</dbReference>
<dbReference type="EMBL" id="LXQA010277421">
    <property type="protein sequence ID" value="MCI40225.1"/>
    <property type="molecule type" value="Genomic_DNA"/>
</dbReference>
<evidence type="ECO:0000313" key="2">
    <source>
        <dbReference type="Proteomes" id="UP000265520"/>
    </source>
</evidence>
<protein>
    <submittedName>
        <fullName evidence="1">Uncharacterized protein</fullName>
    </submittedName>
</protein>
<comment type="caution">
    <text evidence="1">The sequence shown here is derived from an EMBL/GenBank/DDBJ whole genome shotgun (WGS) entry which is preliminary data.</text>
</comment>
<evidence type="ECO:0000313" key="1">
    <source>
        <dbReference type="EMBL" id="MCI40225.1"/>
    </source>
</evidence>
<feature type="non-terminal residue" evidence="1">
    <location>
        <position position="63"/>
    </location>
</feature>
<sequence length="63" mass="7187">MQTPSAPVTNPFLAKPVLRCFCYSELSCPCELPRPIIAIPSTHGRDKTIRLKHFVVKRWKHVA</sequence>
<organism evidence="1 2">
    <name type="scientific">Trifolium medium</name>
    <dbReference type="NCBI Taxonomy" id="97028"/>
    <lineage>
        <taxon>Eukaryota</taxon>
        <taxon>Viridiplantae</taxon>
        <taxon>Streptophyta</taxon>
        <taxon>Embryophyta</taxon>
        <taxon>Tracheophyta</taxon>
        <taxon>Spermatophyta</taxon>
        <taxon>Magnoliopsida</taxon>
        <taxon>eudicotyledons</taxon>
        <taxon>Gunneridae</taxon>
        <taxon>Pentapetalae</taxon>
        <taxon>rosids</taxon>
        <taxon>fabids</taxon>
        <taxon>Fabales</taxon>
        <taxon>Fabaceae</taxon>
        <taxon>Papilionoideae</taxon>
        <taxon>50 kb inversion clade</taxon>
        <taxon>NPAAA clade</taxon>
        <taxon>Hologalegina</taxon>
        <taxon>IRL clade</taxon>
        <taxon>Trifolieae</taxon>
        <taxon>Trifolium</taxon>
    </lineage>
</organism>